<dbReference type="InterPro" id="IPR021326">
    <property type="entry name" value="DUF2931"/>
</dbReference>
<sequence length="107" mass="12229">STLGYHNQPMPYALRIAWRDESTGVIYRAETELPEDLTARAARLPPVTQEWDGRQQESRYLIMGVRADGSMSVWLSNAVREYRFQGRVLEEVARAQGKPIDEADVHP</sequence>
<dbReference type="STRING" id="406100.SAMN04488052_110109"/>
<dbReference type="RefSeq" id="WP_139209246.1">
    <property type="nucleotide sequence ID" value="NZ_FOEG01000010.1"/>
</dbReference>
<evidence type="ECO:0000313" key="2">
    <source>
        <dbReference type="Proteomes" id="UP000199657"/>
    </source>
</evidence>
<dbReference type="Pfam" id="PF11153">
    <property type="entry name" value="DUF2931"/>
    <property type="match status" value="1"/>
</dbReference>
<protein>
    <recommendedName>
        <fullName evidence="3">DUF2931 family protein</fullName>
    </recommendedName>
</protein>
<feature type="non-terminal residue" evidence="1">
    <location>
        <position position="1"/>
    </location>
</feature>
<keyword evidence="2" id="KW-1185">Reference proteome</keyword>
<dbReference type="AlphaFoldDB" id="A0A1H8V8H5"/>
<gene>
    <name evidence="1" type="ORF">SAMN04488052_110109</name>
</gene>
<evidence type="ECO:0008006" key="3">
    <source>
        <dbReference type="Google" id="ProtNLM"/>
    </source>
</evidence>
<dbReference type="Proteomes" id="UP000199657">
    <property type="component" value="Unassembled WGS sequence"/>
</dbReference>
<name>A0A1H8V8H5_9GAMM</name>
<accession>A0A1H8V8H5</accession>
<proteinExistence type="predicted"/>
<dbReference type="OrthoDB" id="6819935at2"/>
<evidence type="ECO:0000313" key="1">
    <source>
        <dbReference type="EMBL" id="SEP11772.1"/>
    </source>
</evidence>
<organism evidence="1 2">
    <name type="scientific">Aquisalimonas asiatica</name>
    <dbReference type="NCBI Taxonomy" id="406100"/>
    <lineage>
        <taxon>Bacteria</taxon>
        <taxon>Pseudomonadati</taxon>
        <taxon>Pseudomonadota</taxon>
        <taxon>Gammaproteobacteria</taxon>
        <taxon>Chromatiales</taxon>
        <taxon>Ectothiorhodospiraceae</taxon>
        <taxon>Aquisalimonas</taxon>
    </lineage>
</organism>
<dbReference type="EMBL" id="FOEG01000010">
    <property type="protein sequence ID" value="SEP11772.1"/>
    <property type="molecule type" value="Genomic_DNA"/>
</dbReference>
<reference evidence="1 2" key="1">
    <citation type="submission" date="2016-10" db="EMBL/GenBank/DDBJ databases">
        <authorList>
            <person name="de Groot N.N."/>
        </authorList>
    </citation>
    <scope>NUCLEOTIDE SEQUENCE [LARGE SCALE GENOMIC DNA]</scope>
    <source>
        <strain evidence="1 2">CGMCC 1.6291</strain>
    </source>
</reference>